<evidence type="ECO:0000313" key="3">
    <source>
        <dbReference type="EMBL" id="TBU03429.1"/>
    </source>
</evidence>
<feature type="compositionally biased region" description="Basic and acidic residues" evidence="1">
    <location>
        <begin position="12"/>
        <end position="24"/>
    </location>
</feature>
<dbReference type="Pfam" id="PF00078">
    <property type="entry name" value="RVT_1"/>
    <property type="match status" value="1"/>
</dbReference>
<keyword evidence="3" id="KW-0548">Nucleotidyltransferase</keyword>
<accession>A0A4Q9L6Z1</accession>
<dbReference type="InterPro" id="IPR000477">
    <property type="entry name" value="RT_dom"/>
</dbReference>
<evidence type="ECO:0000256" key="1">
    <source>
        <dbReference type="SAM" id="MobiDB-lite"/>
    </source>
</evidence>
<dbReference type="EMBL" id="PIXR01000969">
    <property type="protein sequence ID" value="TBU03429.1"/>
    <property type="molecule type" value="Genomic_DNA"/>
</dbReference>
<comment type="caution">
    <text evidence="3">The sequence shown here is derived from an EMBL/GenBank/DDBJ whole genome shotgun (WGS) entry which is preliminary data.</text>
</comment>
<dbReference type="PROSITE" id="PS50878">
    <property type="entry name" value="RT_POL"/>
    <property type="match status" value="1"/>
</dbReference>
<dbReference type="GO" id="GO:0003964">
    <property type="term" value="F:RNA-directed DNA polymerase activity"/>
    <property type="evidence" value="ECO:0007669"/>
    <property type="project" value="UniProtKB-KW"/>
</dbReference>
<sequence>MASSTFSDFSEELLKSPKSNEVKKAPPNTTKSQPRIEIVKTTITSKLPCPFCFSYNTSYKGLGKNPRDPRTYCNNCRRSYSTKLGQNLQKVMNENQTLKNTKPENNPLEIRTELPQNRAINISSVEKIENITNLKLEQQKKLSRITKEQIALVISGLPIFPKNNYIFLHFTNIKPNRIRYYKLALRSLNENILKNISNLDFINENTLEVICKEDSKQEIIKTFEEFPAKYVNKHPDLNEDGLLNIKAIKERMKKISKREKLINIRLKRFATKINMLEGTKLIEFLRTTGIEAIDTCTYDNSKLPKTKANITIINTILETHKPEILAISETWRDELYYLHRDYRIIACKESVNVENRYSNTEGIIVVARRNTTGITLQGITNYGLTLKVSDYILIFIYKSPSDTTQQILNEVLNEYTNSKILIIGDYNLGNNIQYQQTVLDEHARFGLFEVDLNNTTYTHNNFNTTPDKIFSNFLIKPHIFPINHINHKLIIAEYSEEIATKTPKFNINLLKDRIISDKISRRIQELTIKNLNLIHNLPVKTKLELLHKIILQSVRIIEIRPHNTRTMHNPIISHIRRLREEARVQGNIVKYEELRKEVKRITKKAKRIDFPNFNLRYAALEACEIEKILNSYREYRNTPENPITLLNTFITDGNITEVNDTLRKIAEYHDNNDSQYTFNKTNKIIGITDDETANTIKLLKSGKSGGISGIRNEFLKLCPEIFIHELTTLYNQIIMTHEIPTSWKRHCITPIPKGEGDYRPISLIEKTRKLMEKIILSKISFNIRKQQAGFREKHSTLNHALFLDNLLRTSNGGMICVTLDIKRAYDTVDRSKLYEKLLKFQNLSLQDTQLIAALVENNQYTIKKSTSESFKTAVVGLPQGSIISPSLFNVFIDDVVSYIPRNLRKSILLYADDIIIFSPIVSELTDMINSIERHAKDNNYILNQRKCFYNASSNTTVRVNGEIIEKQAPLKYLGYFFNLRCADTNQSLKNARRKAIQAAAILRNVMRRERFIQNTNIYRFILRAYCTYVRPHLDYPLYLLGANKTFVIALDIIQKAMIKYLFQLYFKTPTKIIYALFPIERMHQRTQRLIFRLTQRIYISDVSLLKEEFLIRNTKVFKFMREIHKNVLEDFYNIGNLENFENLEIFINYRENNNISTLEIKKIYEKIKKENLKINFEIFENNFLLKNYDFRNIECNKLKALLDIISHSEKREDINVIVHLLAEAHR</sequence>
<dbReference type="AlphaFoldDB" id="A0A4Q9L6Z1"/>
<feature type="domain" description="Reverse transcriptase" evidence="2">
    <location>
        <begin position="732"/>
        <end position="977"/>
    </location>
</feature>
<dbReference type="VEuPathDB" id="MicrosporidiaDB:CWI36_1528p0010"/>
<dbReference type="VEuPathDB" id="MicrosporidiaDB:CWI39_0969p0020"/>
<keyword evidence="3" id="KW-0808">Transferase</keyword>
<dbReference type="PANTHER" id="PTHR19446">
    <property type="entry name" value="REVERSE TRANSCRIPTASES"/>
    <property type="match status" value="1"/>
</dbReference>
<dbReference type="SUPFAM" id="SSF56672">
    <property type="entry name" value="DNA/RNA polymerases"/>
    <property type="match status" value="1"/>
</dbReference>
<protein>
    <submittedName>
        <fullName evidence="3">Reverse transcriptase</fullName>
    </submittedName>
</protein>
<dbReference type="InterPro" id="IPR043502">
    <property type="entry name" value="DNA/RNA_pol_sf"/>
</dbReference>
<organism evidence="3 4">
    <name type="scientific">Hamiltosporidium magnivora</name>
    <dbReference type="NCBI Taxonomy" id="148818"/>
    <lineage>
        <taxon>Eukaryota</taxon>
        <taxon>Fungi</taxon>
        <taxon>Fungi incertae sedis</taxon>
        <taxon>Microsporidia</taxon>
        <taxon>Dubosqiidae</taxon>
        <taxon>Hamiltosporidium</taxon>
    </lineage>
</organism>
<evidence type="ECO:0000259" key="2">
    <source>
        <dbReference type="PROSITE" id="PS50878"/>
    </source>
</evidence>
<keyword evidence="3" id="KW-0695">RNA-directed DNA polymerase</keyword>
<dbReference type="Proteomes" id="UP000293045">
    <property type="component" value="Unassembled WGS sequence"/>
</dbReference>
<proteinExistence type="predicted"/>
<gene>
    <name evidence="3" type="ORF">CWI39_0969p0020</name>
</gene>
<name>A0A4Q9L6Z1_9MICR</name>
<feature type="region of interest" description="Disordered" evidence="1">
    <location>
        <begin position="1"/>
        <end position="34"/>
    </location>
</feature>
<dbReference type="Gene3D" id="3.30.70.270">
    <property type="match status" value="1"/>
</dbReference>
<evidence type="ECO:0000313" key="4">
    <source>
        <dbReference type="Proteomes" id="UP000293045"/>
    </source>
</evidence>
<dbReference type="CDD" id="cd01650">
    <property type="entry name" value="RT_nLTR_like"/>
    <property type="match status" value="1"/>
</dbReference>
<dbReference type="InterPro" id="IPR043128">
    <property type="entry name" value="Rev_trsase/Diguanyl_cyclase"/>
</dbReference>
<reference evidence="3 4" key="1">
    <citation type="submission" date="2017-12" db="EMBL/GenBank/DDBJ databases">
        <authorList>
            <person name="Pombert J.-F."/>
            <person name="Haag K.L."/>
            <person name="Ebert D."/>
        </authorList>
    </citation>
    <scope>NUCLEOTIDE SEQUENCE [LARGE SCALE GENOMIC DNA]</scope>
    <source>
        <strain evidence="3">IL-BN-2</strain>
    </source>
</reference>
<dbReference type="SUPFAM" id="SSF56219">
    <property type="entry name" value="DNase I-like"/>
    <property type="match status" value="1"/>
</dbReference>
<dbReference type="InterPro" id="IPR036691">
    <property type="entry name" value="Endo/exonu/phosph_ase_sf"/>
</dbReference>